<reference evidence="2" key="1">
    <citation type="submission" date="2021-06" db="EMBL/GenBank/DDBJ databases">
        <authorList>
            <person name="Arsene-Ploetze F."/>
        </authorList>
    </citation>
    <scope>NUCLEOTIDE SEQUENCE</scope>
    <source>
        <strain evidence="2">SBRY1</strain>
    </source>
</reference>
<gene>
    <name evidence="2" type="ORF">SBRY_30642</name>
</gene>
<dbReference type="EMBL" id="CAJVAX010000017">
    <property type="protein sequence ID" value="CAG7642366.1"/>
    <property type="molecule type" value="Genomic_DNA"/>
</dbReference>
<keyword evidence="3" id="KW-1185">Reference proteome</keyword>
<evidence type="ECO:0000313" key="3">
    <source>
        <dbReference type="Proteomes" id="UP001153328"/>
    </source>
</evidence>
<feature type="domain" description="Methyltransferase" evidence="1">
    <location>
        <begin position="55"/>
        <end position="149"/>
    </location>
</feature>
<keyword evidence="2" id="KW-0489">Methyltransferase</keyword>
<accession>A0A9W4H1I4</accession>
<dbReference type="Proteomes" id="UP001153328">
    <property type="component" value="Unassembled WGS sequence"/>
</dbReference>
<comment type="caution">
    <text evidence="2">The sequence shown here is derived from an EMBL/GenBank/DDBJ whole genome shotgun (WGS) entry which is preliminary data.</text>
</comment>
<dbReference type="PANTHER" id="PTHR43591">
    <property type="entry name" value="METHYLTRANSFERASE"/>
    <property type="match status" value="1"/>
</dbReference>
<dbReference type="InterPro" id="IPR029063">
    <property type="entry name" value="SAM-dependent_MTases_sf"/>
</dbReference>
<name>A0A9W4H1I4_9ACTN</name>
<dbReference type="Pfam" id="PF13649">
    <property type="entry name" value="Methyltransf_25"/>
    <property type="match status" value="1"/>
</dbReference>
<protein>
    <submittedName>
        <fullName evidence="2">Methyltransferase domain-containing protein</fullName>
    </submittedName>
</protein>
<proteinExistence type="predicted"/>
<sequence>MTSSISPGTDLWHRYGQSLVCDDVKRGVDGRLFWDWYQRTGPGAEILGELTGRTVVDAGSGNSRQAAHIAEALNAARVVAIDASAGQIDRGREMFGHVARLEFVHADAADHLAAAPDSVDVAYSLFGAADFTDPRTLLPAIATALRPGGTLVIATLAHYSSGQPPETDLRPASIPVRRADGARTTMLRWVLDIPVWEKALTEAGFGDLTTVTIRDAGTEQQKPMATNLFRAVRYPG</sequence>
<dbReference type="CDD" id="cd02440">
    <property type="entry name" value="AdoMet_MTases"/>
    <property type="match status" value="1"/>
</dbReference>
<evidence type="ECO:0000313" key="2">
    <source>
        <dbReference type="EMBL" id="CAG7642366.1"/>
    </source>
</evidence>
<keyword evidence="2" id="KW-0808">Transferase</keyword>
<dbReference type="Gene3D" id="3.40.50.150">
    <property type="entry name" value="Vaccinia Virus protein VP39"/>
    <property type="match status" value="1"/>
</dbReference>
<dbReference type="SUPFAM" id="SSF53335">
    <property type="entry name" value="S-adenosyl-L-methionine-dependent methyltransferases"/>
    <property type="match status" value="1"/>
</dbReference>
<dbReference type="PANTHER" id="PTHR43591:SF108">
    <property type="entry name" value="S-ADENOSYL-L-METHIONINE-DEPENDENT METHYLTRANSFERASE"/>
    <property type="match status" value="1"/>
</dbReference>
<organism evidence="2 3">
    <name type="scientific">Actinacidiphila bryophytorum</name>
    <dbReference type="NCBI Taxonomy" id="1436133"/>
    <lineage>
        <taxon>Bacteria</taxon>
        <taxon>Bacillati</taxon>
        <taxon>Actinomycetota</taxon>
        <taxon>Actinomycetes</taxon>
        <taxon>Kitasatosporales</taxon>
        <taxon>Streptomycetaceae</taxon>
        <taxon>Actinacidiphila</taxon>
    </lineage>
</organism>
<evidence type="ECO:0000259" key="1">
    <source>
        <dbReference type="Pfam" id="PF13649"/>
    </source>
</evidence>
<dbReference type="AlphaFoldDB" id="A0A9W4H1I4"/>
<dbReference type="RefSeq" id="WP_251513047.1">
    <property type="nucleotide sequence ID" value="NZ_CAJVAX010000017.1"/>
</dbReference>
<dbReference type="InterPro" id="IPR041698">
    <property type="entry name" value="Methyltransf_25"/>
</dbReference>
<dbReference type="GO" id="GO:0032259">
    <property type="term" value="P:methylation"/>
    <property type="evidence" value="ECO:0007669"/>
    <property type="project" value="UniProtKB-KW"/>
</dbReference>
<dbReference type="GO" id="GO:0008168">
    <property type="term" value="F:methyltransferase activity"/>
    <property type="evidence" value="ECO:0007669"/>
    <property type="project" value="UniProtKB-KW"/>
</dbReference>